<dbReference type="Proteomes" id="UP000028045">
    <property type="component" value="Unassembled WGS sequence"/>
</dbReference>
<name>A0A084AGX1_STACB</name>
<evidence type="ECO:0000256" key="4">
    <source>
        <dbReference type="ARBA" id="ARBA00049426"/>
    </source>
</evidence>
<keyword evidence="6" id="KW-1185">Reference proteome</keyword>
<comment type="catalytic activity">
    <reaction evidence="1">
        <text>Hydrolysis of terminal, non-reducing alpha-D-galactose residues in alpha-D-galactosides, including galactose oligosaccharides, galactomannans and galactolipids.</text>
        <dbReference type="EC" id="3.2.1.22"/>
    </reaction>
</comment>
<accession>A0A084AGX1</accession>
<dbReference type="InterPro" id="IPR013785">
    <property type="entry name" value="Aldolase_TIM"/>
</dbReference>
<evidence type="ECO:0000313" key="5">
    <source>
        <dbReference type="EMBL" id="KEY64550.1"/>
    </source>
</evidence>
<dbReference type="InterPro" id="IPR008811">
    <property type="entry name" value="Glycosyl_hydrolases_36"/>
</dbReference>
<keyword evidence="3" id="KW-0119">Carbohydrate metabolism</keyword>
<comment type="catalytic activity">
    <reaction evidence="4">
        <text>alpha-D-galactosyl-(1-&gt;3)-1D-myo-inositol + sucrose = raffinose + myo-inositol</text>
        <dbReference type="Rhea" id="RHEA:20161"/>
        <dbReference type="ChEBI" id="CHEBI:16634"/>
        <dbReference type="ChEBI" id="CHEBI:17268"/>
        <dbReference type="ChEBI" id="CHEBI:17505"/>
        <dbReference type="ChEBI" id="CHEBI:17992"/>
        <dbReference type="EC" id="2.4.1.82"/>
    </reaction>
</comment>
<comment type="similarity">
    <text evidence="2">Belongs to the glycosyl hydrolases 36 family.</text>
</comment>
<evidence type="ECO:0000256" key="3">
    <source>
        <dbReference type="ARBA" id="ARBA00023277"/>
    </source>
</evidence>
<dbReference type="SUPFAM" id="SSF51445">
    <property type="entry name" value="(Trans)glycosidases"/>
    <property type="match status" value="1"/>
</dbReference>
<dbReference type="OrthoDB" id="4664297at2759"/>
<reference evidence="5 6" key="1">
    <citation type="journal article" date="2014" name="BMC Genomics">
        <title>Comparative genome sequencing reveals chemotype-specific gene clusters in the toxigenic black mold Stachybotrys.</title>
        <authorList>
            <person name="Semeiks J."/>
            <person name="Borek D."/>
            <person name="Otwinowski Z."/>
            <person name="Grishin N.V."/>
        </authorList>
    </citation>
    <scope>NUCLEOTIDE SEQUENCE [LARGE SCALE GENOMIC DNA]</scope>
    <source>
        <strain evidence="6">CBS 109288 / IBT 7711</strain>
    </source>
</reference>
<dbReference type="GO" id="GO:0004557">
    <property type="term" value="F:alpha-galactosidase activity"/>
    <property type="evidence" value="ECO:0007669"/>
    <property type="project" value="UniProtKB-EC"/>
</dbReference>
<evidence type="ECO:0000313" key="6">
    <source>
        <dbReference type="Proteomes" id="UP000028045"/>
    </source>
</evidence>
<dbReference type="HOGENOM" id="CLU_006630_0_0_1"/>
<dbReference type="InterPro" id="IPR017853">
    <property type="entry name" value="GH"/>
</dbReference>
<sequence>MAGVCPRITTYPQLGSVTVLRPQQTHVDFTAMIEWERNRAYPFSFSLLFANAASAASHPTSWKQLAMPRTSDSPSRVLTPETTCQQATFTVSVSLEDLDLVQKPDGSFHGVFSFLYQHYPGSPFKEMMVPGGTAKGDFIIPAALPESCLDFDEYLALENDWTIEPLQKVSKATGSSLPTASAWRVTASETLPRSQDPDTVLTERVVGKVINQLRFFTIIRVEPFWYGATHDGDIFHLTEHAVLACFLTSSGSYLSLLAYNGSDDFYQVFTGGPDGAVSLSARNDSLEDGPVRFLAAVSSDRQASIAEAMAQASRLNEKTPKMQAFITKALAAADGTKEDTNFFDNLGFCTWNGLGADLTAEKILAALEKMTASGVVFNTLLIDDNWQTLGPTKLDPSEPGWLGWSRFEASKEGFPNGLSGLIRDIKSRYPHIQYVGVWHAILGYWAGVAHDSAGELVQRYKTRMTKCKVRLSVTTDVLVIDPEDVHRMYDDFYAFLRGEGVDFVKTDVQHLLSMLVDPQDRVDIPTAYQSAWTAAYLKHFEGRAIGCMSQIPQITFHSLLLQQHEKTGSDRRRIPRILVRNNDDFFPEIPGSHTLHIFTNAHNALLTSHLNTLPDWDMFQTSHAYSSYHGAARAISGGAVLITDTPGEHDLLLINQMTATTPSRRQIALRPSTVATALDFFERYSDGKILKVASSVTPCGDVAQPAGIIGCFNIAQGEKEALISYEDFDRAAGFSSGKLVVRSFRSRQVFTFDTPVSRLIKIRLGPRDWDILTASPLLKLNMGDKGHVSAAVLGLVDKMSGAAGVTKLEMLTERSGITVHVKALGILGIFIGSEKCRIAKVVVDGTDTIGAPFVSDPEPRDAPGVFTIDVSRWWDVNNKWRNDETIRLDVLIEDRVRQLV</sequence>
<evidence type="ECO:0000256" key="1">
    <source>
        <dbReference type="ARBA" id="ARBA00001255"/>
    </source>
</evidence>
<proteinExistence type="inferred from homology"/>
<evidence type="ECO:0000256" key="2">
    <source>
        <dbReference type="ARBA" id="ARBA00007240"/>
    </source>
</evidence>
<dbReference type="Gene3D" id="3.20.20.70">
    <property type="entry name" value="Aldolase class I"/>
    <property type="match status" value="1"/>
</dbReference>
<gene>
    <name evidence="5" type="ORF">S7711_03616</name>
</gene>
<organism evidence="5 6">
    <name type="scientific">Stachybotrys chartarum (strain CBS 109288 / IBT 7711)</name>
    <name type="common">Toxic black mold</name>
    <name type="synonym">Stilbospora chartarum</name>
    <dbReference type="NCBI Taxonomy" id="1280523"/>
    <lineage>
        <taxon>Eukaryota</taxon>
        <taxon>Fungi</taxon>
        <taxon>Dikarya</taxon>
        <taxon>Ascomycota</taxon>
        <taxon>Pezizomycotina</taxon>
        <taxon>Sordariomycetes</taxon>
        <taxon>Hypocreomycetidae</taxon>
        <taxon>Hypocreales</taxon>
        <taxon>Stachybotryaceae</taxon>
        <taxon>Stachybotrys</taxon>
    </lineage>
</organism>
<dbReference type="PANTHER" id="PTHR31268:SF32">
    <property type="entry name" value="GALACTINOL--SUCROSE GALACTOSYLTRANSFERASE 2-RELATED"/>
    <property type="match status" value="1"/>
</dbReference>
<dbReference type="PANTHER" id="PTHR31268">
    <property type="match status" value="1"/>
</dbReference>
<dbReference type="EMBL" id="KL648733">
    <property type="protein sequence ID" value="KEY64550.1"/>
    <property type="molecule type" value="Genomic_DNA"/>
</dbReference>
<dbReference type="AlphaFoldDB" id="A0A084AGX1"/>
<dbReference type="GO" id="GO:0047274">
    <property type="term" value="F:galactinol-sucrose galactosyltransferase activity"/>
    <property type="evidence" value="ECO:0007669"/>
    <property type="project" value="UniProtKB-EC"/>
</dbReference>
<protein>
    <submittedName>
        <fullName evidence="5">Uncharacterized protein</fullName>
    </submittedName>
</protein>
<dbReference type="Pfam" id="PF05691">
    <property type="entry name" value="Raffinose_syn"/>
    <property type="match status" value="2"/>
</dbReference>